<keyword evidence="4 8" id="KW-0067">ATP-binding</keyword>
<dbReference type="PANTHER" id="PTHR42788">
    <property type="entry name" value="TAURINE IMPORT ATP-BINDING PROTEIN-RELATED"/>
    <property type="match status" value="1"/>
</dbReference>
<evidence type="ECO:0000313" key="8">
    <source>
        <dbReference type="EMBL" id="PYI53988.1"/>
    </source>
</evidence>
<dbReference type="InterPro" id="IPR003593">
    <property type="entry name" value="AAA+_ATPase"/>
</dbReference>
<keyword evidence="3" id="KW-0547">Nucleotide-binding</keyword>
<dbReference type="SUPFAM" id="SSF52540">
    <property type="entry name" value="P-loop containing nucleoside triphosphate hydrolases"/>
    <property type="match status" value="1"/>
</dbReference>
<organism evidence="8 9">
    <name type="scientific">Paenibacillus flagellatus</name>
    <dbReference type="NCBI Taxonomy" id="2211139"/>
    <lineage>
        <taxon>Bacteria</taxon>
        <taxon>Bacillati</taxon>
        <taxon>Bacillota</taxon>
        <taxon>Bacilli</taxon>
        <taxon>Bacillales</taxon>
        <taxon>Paenibacillaceae</taxon>
        <taxon>Paenibacillus</taxon>
    </lineage>
</organism>
<keyword evidence="6" id="KW-0472">Membrane</keyword>
<dbReference type="PROSITE" id="PS50893">
    <property type="entry name" value="ABC_TRANSPORTER_2"/>
    <property type="match status" value="1"/>
</dbReference>
<dbReference type="EMBL" id="QJVJ01000006">
    <property type="protein sequence ID" value="PYI53988.1"/>
    <property type="molecule type" value="Genomic_DNA"/>
</dbReference>
<keyword evidence="2" id="KW-1003">Cell membrane</keyword>
<evidence type="ECO:0000256" key="4">
    <source>
        <dbReference type="ARBA" id="ARBA00022840"/>
    </source>
</evidence>
<dbReference type="Proteomes" id="UP000247476">
    <property type="component" value="Unassembled WGS sequence"/>
</dbReference>
<reference evidence="8 9" key="1">
    <citation type="submission" date="2018-05" db="EMBL/GenBank/DDBJ databases">
        <title>Paenibacillus flagellatus sp. nov., isolated from selenium mineral soil.</title>
        <authorList>
            <person name="Dai X."/>
        </authorList>
    </citation>
    <scope>NUCLEOTIDE SEQUENCE [LARGE SCALE GENOMIC DNA]</scope>
    <source>
        <strain evidence="8 9">DXL2</strain>
    </source>
</reference>
<dbReference type="Pfam" id="PF00005">
    <property type="entry name" value="ABC_tran"/>
    <property type="match status" value="1"/>
</dbReference>
<evidence type="ECO:0000256" key="5">
    <source>
        <dbReference type="ARBA" id="ARBA00022967"/>
    </source>
</evidence>
<evidence type="ECO:0000256" key="3">
    <source>
        <dbReference type="ARBA" id="ARBA00022741"/>
    </source>
</evidence>
<dbReference type="PANTHER" id="PTHR42788:SF17">
    <property type="entry name" value="ALIPHATIC SULFONATES IMPORT ATP-BINDING PROTEIN SSUB"/>
    <property type="match status" value="1"/>
</dbReference>
<evidence type="ECO:0000256" key="1">
    <source>
        <dbReference type="ARBA" id="ARBA00022448"/>
    </source>
</evidence>
<keyword evidence="9" id="KW-1185">Reference proteome</keyword>
<dbReference type="PROSITE" id="PS00211">
    <property type="entry name" value="ABC_TRANSPORTER_1"/>
    <property type="match status" value="1"/>
</dbReference>
<gene>
    <name evidence="8" type="ORF">DLM86_15685</name>
</gene>
<keyword evidence="5" id="KW-1278">Translocase</keyword>
<evidence type="ECO:0000259" key="7">
    <source>
        <dbReference type="PROSITE" id="PS50893"/>
    </source>
</evidence>
<dbReference type="InterPro" id="IPR050166">
    <property type="entry name" value="ABC_transporter_ATP-bind"/>
</dbReference>
<dbReference type="Gene3D" id="3.40.50.300">
    <property type="entry name" value="P-loop containing nucleotide triphosphate hydrolases"/>
    <property type="match status" value="1"/>
</dbReference>
<dbReference type="SMART" id="SM00382">
    <property type="entry name" value="AAA"/>
    <property type="match status" value="1"/>
</dbReference>
<comment type="caution">
    <text evidence="8">The sequence shown here is derived from an EMBL/GenBank/DDBJ whole genome shotgun (WGS) entry which is preliminary data.</text>
</comment>
<dbReference type="GO" id="GO:0005524">
    <property type="term" value="F:ATP binding"/>
    <property type="evidence" value="ECO:0007669"/>
    <property type="project" value="UniProtKB-KW"/>
</dbReference>
<proteinExistence type="predicted"/>
<feature type="domain" description="ABC transporter" evidence="7">
    <location>
        <begin position="26"/>
        <end position="247"/>
    </location>
</feature>
<dbReference type="GO" id="GO:0016887">
    <property type="term" value="F:ATP hydrolysis activity"/>
    <property type="evidence" value="ECO:0007669"/>
    <property type="project" value="InterPro"/>
</dbReference>
<dbReference type="OrthoDB" id="18967at2"/>
<protein>
    <submittedName>
        <fullName evidence="8">Aliphatic sulfonate ABC transporter ATP-binding protein</fullName>
    </submittedName>
</protein>
<keyword evidence="1" id="KW-0813">Transport</keyword>
<accession>A0A2V5K465</accession>
<evidence type="ECO:0000256" key="6">
    <source>
        <dbReference type="ARBA" id="ARBA00023136"/>
    </source>
</evidence>
<dbReference type="InterPro" id="IPR027417">
    <property type="entry name" value="P-loop_NTPase"/>
</dbReference>
<evidence type="ECO:0000313" key="9">
    <source>
        <dbReference type="Proteomes" id="UP000247476"/>
    </source>
</evidence>
<sequence length="267" mass="29221">MTGTTAKAATALPTEQANRASAGAAVELRSLTKTFEGKTVLHRLDLTLEPGQFVAVIGRSGSGKSTLLRLIAGLERPTDGEVRIGGRPLRGVSPETTVMFQDARLLPWKRVVDNVGLGLQGDWRSRAEDRLRQVGLADRASEWPAVLSGGQKQRVALARALVRDPRLLLLDEPLGALDALTRLDMQQLIERLWLGRRFTTLLVTHDVTEAIKLADRIVLIEDGAVAMDIENRLRRPRTTADPAFAELERKVLDRIMGSAYAKEGGHA</sequence>
<evidence type="ECO:0000256" key="2">
    <source>
        <dbReference type="ARBA" id="ARBA00022475"/>
    </source>
</evidence>
<dbReference type="InterPro" id="IPR017871">
    <property type="entry name" value="ABC_transporter-like_CS"/>
</dbReference>
<dbReference type="CDD" id="cd03293">
    <property type="entry name" value="ABC_NrtD_SsuB_transporters"/>
    <property type="match status" value="1"/>
</dbReference>
<name>A0A2V5K465_9BACL</name>
<dbReference type="AlphaFoldDB" id="A0A2V5K465"/>
<dbReference type="RefSeq" id="WP_110840972.1">
    <property type="nucleotide sequence ID" value="NZ_QJVJ01000006.1"/>
</dbReference>
<dbReference type="InterPro" id="IPR003439">
    <property type="entry name" value="ABC_transporter-like_ATP-bd"/>
</dbReference>